<dbReference type="RefSeq" id="WP_090259320.1">
    <property type="nucleotide sequence ID" value="NZ_FOIR01000002.1"/>
</dbReference>
<dbReference type="EMBL" id="FOIR01000002">
    <property type="protein sequence ID" value="SEW33007.1"/>
    <property type="molecule type" value="Genomic_DNA"/>
</dbReference>
<name>A0A1I0QZB4_9BACT</name>
<dbReference type="STRING" id="1267423.SAMN05216290_2940"/>
<dbReference type="SUPFAM" id="SSF56925">
    <property type="entry name" value="OMPA-like"/>
    <property type="match status" value="1"/>
</dbReference>
<dbReference type="Proteomes" id="UP000199437">
    <property type="component" value="Unassembled WGS sequence"/>
</dbReference>
<feature type="signal peptide" evidence="1">
    <location>
        <begin position="1"/>
        <end position="20"/>
    </location>
</feature>
<evidence type="ECO:0000256" key="1">
    <source>
        <dbReference type="SAM" id="SignalP"/>
    </source>
</evidence>
<sequence>MRKILFPFLLVVLIASQSHAQRFVTTGDFDRISKVTVGPGLNTYFGELRRLGDQKLQAGLSFSLGYEHLMTDRLAIRTNLSVYKIQADDSFSRVPYKQDRNLNFKATNFELAVQGMYYMFRHPHTGYRDRAFLNPYFHLGLGVTSNNPKAELNGQIYELRPLALEGEQYGSIAVIVPLGAGFNFYVTRNIDFQLDFQYTVALTGYLDDVSTVYRDQASFSDTNGVDAATMAILSDPRTILDPPLPAEPGGAARGDDTFDSYFRLGFKIGFYLPKSLYGKSSIRCRITKKTR</sequence>
<evidence type="ECO:0000313" key="2">
    <source>
        <dbReference type="EMBL" id="SEW33007.1"/>
    </source>
</evidence>
<dbReference type="Gene3D" id="2.40.160.20">
    <property type="match status" value="1"/>
</dbReference>
<accession>A0A1I0QZB4</accession>
<organism evidence="2 3">
    <name type="scientific">Roseivirga pacifica</name>
    <dbReference type="NCBI Taxonomy" id="1267423"/>
    <lineage>
        <taxon>Bacteria</taxon>
        <taxon>Pseudomonadati</taxon>
        <taxon>Bacteroidota</taxon>
        <taxon>Cytophagia</taxon>
        <taxon>Cytophagales</taxon>
        <taxon>Roseivirgaceae</taxon>
        <taxon>Roseivirga</taxon>
    </lineage>
</organism>
<dbReference type="GeneID" id="99987624"/>
<reference evidence="3" key="1">
    <citation type="submission" date="2016-10" db="EMBL/GenBank/DDBJ databases">
        <authorList>
            <person name="Varghese N."/>
            <person name="Submissions S."/>
        </authorList>
    </citation>
    <scope>NUCLEOTIDE SEQUENCE [LARGE SCALE GENOMIC DNA]</scope>
    <source>
        <strain evidence="3">CGMCC 1.12402</strain>
    </source>
</reference>
<protein>
    <submittedName>
        <fullName evidence="2">Outer membrane protein beta-barrel domain-containing protein</fullName>
    </submittedName>
</protein>
<evidence type="ECO:0000313" key="3">
    <source>
        <dbReference type="Proteomes" id="UP000199437"/>
    </source>
</evidence>
<feature type="chain" id="PRO_5011440768" evidence="1">
    <location>
        <begin position="21"/>
        <end position="291"/>
    </location>
</feature>
<proteinExistence type="predicted"/>
<gene>
    <name evidence="2" type="ORF">SAMN05216290_2940</name>
</gene>
<dbReference type="AlphaFoldDB" id="A0A1I0QZB4"/>
<dbReference type="InterPro" id="IPR011250">
    <property type="entry name" value="OMP/PagP_B-barrel"/>
</dbReference>
<keyword evidence="1" id="KW-0732">Signal</keyword>
<dbReference type="OrthoDB" id="654178at2"/>
<keyword evidence="3" id="KW-1185">Reference proteome</keyword>